<dbReference type="Proteomes" id="UP000001194">
    <property type="component" value="Unassembled WGS sequence"/>
</dbReference>
<organism evidence="3">
    <name type="scientific">Laccaria bicolor (strain S238N-H82 / ATCC MYA-4686)</name>
    <name type="common">Bicoloured deceiver</name>
    <name type="synonym">Laccaria laccata var. bicolor</name>
    <dbReference type="NCBI Taxonomy" id="486041"/>
    <lineage>
        <taxon>Eukaryota</taxon>
        <taxon>Fungi</taxon>
        <taxon>Dikarya</taxon>
        <taxon>Basidiomycota</taxon>
        <taxon>Agaricomycotina</taxon>
        <taxon>Agaricomycetes</taxon>
        <taxon>Agaricomycetidae</taxon>
        <taxon>Agaricales</taxon>
        <taxon>Agaricineae</taxon>
        <taxon>Hydnangiaceae</taxon>
        <taxon>Laccaria</taxon>
    </lineage>
</organism>
<feature type="signal peptide" evidence="1">
    <location>
        <begin position="1"/>
        <end position="27"/>
    </location>
</feature>
<keyword evidence="3" id="KW-1185">Reference proteome</keyword>
<feature type="chain" id="PRO_5002748491" evidence="1">
    <location>
        <begin position="28"/>
        <end position="139"/>
    </location>
</feature>
<dbReference type="InParanoid" id="B0D5Y0"/>
<protein>
    <submittedName>
        <fullName evidence="2">Small secreted protein</fullName>
    </submittedName>
</protein>
<keyword evidence="1" id="KW-0732">Signal</keyword>
<dbReference type="GeneID" id="6074792"/>
<dbReference type="KEGG" id="lbc:LACBIDRAFT_325705"/>
<evidence type="ECO:0000256" key="1">
    <source>
        <dbReference type="SAM" id="SignalP"/>
    </source>
</evidence>
<dbReference type="RefSeq" id="XP_001879231.1">
    <property type="nucleotide sequence ID" value="XM_001879196.1"/>
</dbReference>
<evidence type="ECO:0000313" key="2">
    <source>
        <dbReference type="EMBL" id="EDR09846.1"/>
    </source>
</evidence>
<name>B0D5Y0_LACBS</name>
<dbReference type="AlphaFoldDB" id="B0D5Y0"/>
<gene>
    <name evidence="2" type="ORF">LACBIDRAFT_325705</name>
</gene>
<dbReference type="HOGENOM" id="CLU_1845432_0_0_1"/>
<evidence type="ECO:0000313" key="3">
    <source>
        <dbReference type="Proteomes" id="UP000001194"/>
    </source>
</evidence>
<accession>B0D5Y0</accession>
<sequence>MRPRAASRVTCIPFALLCFSLLEPCLPELGREKSHRFNFFDANHWLIKSEISRSLWCKVYSALHYHIYAPWLHCGAYDHLTFGCGTCQETVSYMRLVRARMHGIGIPELPVRLDYSTLPLNSESMPMRDVNLSLVVDIQ</sequence>
<dbReference type="EMBL" id="DS547098">
    <property type="protein sequence ID" value="EDR09846.1"/>
    <property type="molecule type" value="Genomic_DNA"/>
</dbReference>
<proteinExistence type="predicted"/>
<reference evidence="2 3" key="1">
    <citation type="journal article" date="2008" name="Nature">
        <title>The genome of Laccaria bicolor provides insights into mycorrhizal symbiosis.</title>
        <authorList>
            <person name="Martin F."/>
            <person name="Aerts A."/>
            <person name="Ahren D."/>
            <person name="Brun A."/>
            <person name="Danchin E.G.J."/>
            <person name="Duchaussoy F."/>
            <person name="Gibon J."/>
            <person name="Kohler A."/>
            <person name="Lindquist E."/>
            <person name="Pereda V."/>
            <person name="Salamov A."/>
            <person name="Shapiro H.J."/>
            <person name="Wuyts J."/>
            <person name="Blaudez D."/>
            <person name="Buee M."/>
            <person name="Brokstein P."/>
            <person name="Canbaeck B."/>
            <person name="Cohen D."/>
            <person name="Courty P.E."/>
            <person name="Coutinho P.M."/>
            <person name="Delaruelle C."/>
            <person name="Detter J.C."/>
            <person name="Deveau A."/>
            <person name="DiFazio S."/>
            <person name="Duplessis S."/>
            <person name="Fraissinet-Tachet L."/>
            <person name="Lucic E."/>
            <person name="Frey-Klett P."/>
            <person name="Fourrey C."/>
            <person name="Feussner I."/>
            <person name="Gay G."/>
            <person name="Grimwood J."/>
            <person name="Hoegger P.J."/>
            <person name="Jain P."/>
            <person name="Kilaru S."/>
            <person name="Labbe J."/>
            <person name="Lin Y.C."/>
            <person name="Legue V."/>
            <person name="Le Tacon F."/>
            <person name="Marmeisse R."/>
            <person name="Melayah D."/>
            <person name="Montanini B."/>
            <person name="Muratet M."/>
            <person name="Nehls U."/>
            <person name="Niculita-Hirzel H."/>
            <person name="Oudot-Le Secq M.P."/>
            <person name="Peter M."/>
            <person name="Quesneville H."/>
            <person name="Rajashekar B."/>
            <person name="Reich M."/>
            <person name="Rouhier N."/>
            <person name="Schmutz J."/>
            <person name="Yin T."/>
            <person name="Chalot M."/>
            <person name="Henrissat B."/>
            <person name="Kuees U."/>
            <person name="Lucas S."/>
            <person name="Van de Peer Y."/>
            <person name="Podila G.K."/>
            <person name="Polle A."/>
            <person name="Pukkila P.J."/>
            <person name="Richardson P.M."/>
            <person name="Rouze P."/>
            <person name="Sanders I.R."/>
            <person name="Stajich J.E."/>
            <person name="Tunlid A."/>
            <person name="Tuskan G."/>
            <person name="Grigoriev I.V."/>
        </authorList>
    </citation>
    <scope>NUCLEOTIDE SEQUENCE [LARGE SCALE GENOMIC DNA]</scope>
    <source>
        <strain evidence="3">S238N-H82 / ATCC MYA-4686</strain>
    </source>
</reference>